<evidence type="ECO:0000256" key="4">
    <source>
        <dbReference type="ARBA" id="ARBA00022980"/>
    </source>
</evidence>
<dbReference type="OMA" id="QFDEGSN"/>
<reference evidence="10" key="1">
    <citation type="submission" date="2024-06" db="UniProtKB">
        <authorList>
            <consortium name="RefSeq"/>
        </authorList>
    </citation>
    <scope>NUCLEOTIDE SEQUENCE [LARGE SCALE GENOMIC DNA]</scope>
    <source>
        <strain evidence="10">J_2021</strain>
    </source>
</reference>
<gene>
    <name evidence="11 12" type="primary">mrps31.S</name>
</gene>
<dbReference type="GO" id="GO:0003735">
    <property type="term" value="F:structural constituent of ribosome"/>
    <property type="evidence" value="ECO:0007669"/>
    <property type="project" value="InterPro"/>
</dbReference>
<sequence length="407" mass="46917">MHQTGVAEYFSPVRVTLCLGVCVCRQTPGMMYRRLVLSVWEQGGRRSVRGSCGSRHSDHVQRWFGSCSVLRCENPKNPPETSSAPEQQNGTPEKQPQPSKKENLLNVIGDMKVELSSRRKFQAMKTNRNKEPRTENMESMESASSMFQRVAEESHTENTKPLNPDLVAAVSAVAESLPSNKKQIESELLQQLRKHEQETDAQKRCDSLGNIISDMKVKKHPELRISSWHSNQIRFDEDGRGYTHDRGVTQELAGVRSRRGLYSGRRLNIFPVFADPEQPTGTEQYPSLWDVELANTIASTSEQPPKNGFEEMIQWTKQGKLWTFPIDNEAGLDEEQKVEFHEHIFLDKYLEDFPKQGPIRHFMELVVCGLSKNPYLSVKQKREHIEWYQDYFQQKEDILKECEVYLN</sequence>
<keyword evidence="3" id="KW-0809">Transit peptide</keyword>
<reference evidence="11" key="2">
    <citation type="submission" date="2025-08" db="UniProtKB">
        <authorList>
            <consortium name="RefSeq"/>
        </authorList>
    </citation>
    <scope>IDENTIFICATION</scope>
    <source>
        <strain evidence="11">J_2021</strain>
        <tissue evidence="11">Erythrocytes</tissue>
    </source>
</reference>
<evidence type="ECO:0000256" key="1">
    <source>
        <dbReference type="ARBA" id="ARBA00004173"/>
    </source>
</evidence>
<dbReference type="InterPro" id="IPR026299">
    <property type="entry name" value="MRP-S31"/>
</dbReference>
<dbReference type="AGR" id="Xenbase:XB-GENE-6485963"/>
<dbReference type="PANTHER" id="PTHR13231:SF3">
    <property type="entry name" value="SMALL RIBOSOMAL SUBUNIT PROTEIN MS31"/>
    <property type="match status" value="1"/>
</dbReference>
<accession>A0A1L8HAF4</accession>
<dbReference type="PANTHER" id="PTHR13231">
    <property type="entry name" value="MITOCHONDRIAL RIBOSOMAL PROTEIN S31"/>
    <property type="match status" value="1"/>
</dbReference>
<keyword evidence="10" id="KW-1185">Reference proteome</keyword>
<name>A0A1L8HAF4_XENLA</name>
<dbReference type="RefSeq" id="XP_018105693.1">
    <property type="nucleotide sequence ID" value="XM_018250204.2"/>
</dbReference>
<evidence type="ECO:0000313" key="10">
    <source>
        <dbReference type="Proteomes" id="UP000186698"/>
    </source>
</evidence>
<evidence type="ECO:0000256" key="6">
    <source>
        <dbReference type="ARBA" id="ARBA00023274"/>
    </source>
</evidence>
<keyword evidence="4 11" id="KW-0689">Ribosomal protein</keyword>
<feature type="region of interest" description="Disordered" evidence="9">
    <location>
        <begin position="75"/>
        <end position="103"/>
    </location>
</feature>
<evidence type="ECO:0000256" key="7">
    <source>
        <dbReference type="ARBA" id="ARBA00035133"/>
    </source>
</evidence>
<dbReference type="CTD" id="108709931"/>
<comment type="subcellular location">
    <subcellularLocation>
        <location evidence="1">Mitochondrion</location>
    </subcellularLocation>
</comment>
<dbReference type="PaxDb" id="8355-A0A1L8HAF4"/>
<dbReference type="STRING" id="8355.A0A1L8HAF4"/>
<keyword evidence="5" id="KW-0496">Mitochondrion</keyword>
<evidence type="ECO:0000256" key="2">
    <source>
        <dbReference type="ARBA" id="ARBA00011057"/>
    </source>
</evidence>
<dbReference type="Xenbase" id="XB-GENE-6485963">
    <property type="gene designation" value="mrps31.S"/>
</dbReference>
<dbReference type="Pfam" id="PF15433">
    <property type="entry name" value="MRP-S31"/>
    <property type="match status" value="1"/>
</dbReference>
<dbReference type="OrthoDB" id="5989925at2759"/>
<evidence type="ECO:0000313" key="11">
    <source>
        <dbReference type="RefSeq" id="XP_018105693.1"/>
    </source>
</evidence>
<evidence type="ECO:0000256" key="9">
    <source>
        <dbReference type="SAM" id="MobiDB-lite"/>
    </source>
</evidence>
<dbReference type="GeneID" id="108709931"/>
<keyword evidence="6" id="KW-0687">Ribonucleoprotein</keyword>
<feature type="compositionally biased region" description="Polar residues" evidence="9">
    <location>
        <begin position="79"/>
        <end position="98"/>
    </location>
</feature>
<proteinExistence type="inferred from homology"/>
<dbReference type="GO" id="GO:0005763">
    <property type="term" value="C:mitochondrial small ribosomal subunit"/>
    <property type="evidence" value="ECO:0007669"/>
    <property type="project" value="InterPro"/>
</dbReference>
<evidence type="ECO:0000256" key="3">
    <source>
        <dbReference type="ARBA" id="ARBA00022946"/>
    </source>
</evidence>
<protein>
    <recommendedName>
        <fullName evidence="7">Small ribosomal subunit protein mS31</fullName>
    </recommendedName>
    <alternativeName>
        <fullName evidence="8">28S ribosomal protein S31, mitochondrial</fullName>
    </alternativeName>
</protein>
<evidence type="ECO:0000256" key="8">
    <source>
        <dbReference type="ARBA" id="ARBA00035363"/>
    </source>
</evidence>
<organism evidence="10 11">
    <name type="scientific">Xenopus laevis</name>
    <name type="common">African clawed frog</name>
    <dbReference type="NCBI Taxonomy" id="8355"/>
    <lineage>
        <taxon>Eukaryota</taxon>
        <taxon>Metazoa</taxon>
        <taxon>Chordata</taxon>
        <taxon>Craniata</taxon>
        <taxon>Vertebrata</taxon>
        <taxon>Euteleostomi</taxon>
        <taxon>Amphibia</taxon>
        <taxon>Batrachia</taxon>
        <taxon>Anura</taxon>
        <taxon>Pipoidea</taxon>
        <taxon>Pipidae</taxon>
        <taxon>Xenopodinae</taxon>
        <taxon>Xenopus</taxon>
        <taxon>Xenopus</taxon>
    </lineage>
</organism>
<evidence type="ECO:0000256" key="5">
    <source>
        <dbReference type="ARBA" id="ARBA00023128"/>
    </source>
</evidence>
<evidence type="ECO:0000313" key="12">
    <source>
        <dbReference type="Xenbase" id="XB-GENE-6485963"/>
    </source>
</evidence>
<dbReference type="KEGG" id="xla:108709931"/>
<dbReference type="AlphaFoldDB" id="A0A1L8HAF4"/>
<dbReference type="Proteomes" id="UP000186698">
    <property type="component" value="Chromosome 2S"/>
</dbReference>
<comment type="similarity">
    <text evidence="2">Belongs to the mitochondrion-specific ribosomal protein mS31 family.</text>
</comment>
<dbReference type="Bgee" id="108709931">
    <property type="expression patterns" value="Expressed in oocyte and 20 other cell types or tissues"/>
</dbReference>